<dbReference type="AlphaFoldDB" id="A0A2V1K5L8"/>
<comment type="caution">
    <text evidence="1">The sequence shown here is derived from an EMBL/GenBank/DDBJ whole genome shotgun (WGS) entry which is preliminary data.</text>
</comment>
<evidence type="ECO:0000313" key="1">
    <source>
        <dbReference type="EMBL" id="PWF24745.1"/>
    </source>
</evidence>
<name>A0A2V1K5L8_9BURK</name>
<evidence type="ECO:0000313" key="2">
    <source>
        <dbReference type="Proteomes" id="UP000245212"/>
    </source>
</evidence>
<accession>A0A2V1K5L8</accession>
<keyword evidence="2" id="KW-1185">Reference proteome</keyword>
<gene>
    <name evidence="1" type="ORF">DD235_00715</name>
</gene>
<dbReference type="Proteomes" id="UP000245212">
    <property type="component" value="Unassembled WGS sequence"/>
</dbReference>
<protein>
    <submittedName>
        <fullName evidence="1">Uncharacterized protein</fullName>
    </submittedName>
</protein>
<dbReference type="EMBL" id="QETA01000001">
    <property type="protein sequence ID" value="PWF24745.1"/>
    <property type="molecule type" value="Genomic_DNA"/>
</dbReference>
<reference evidence="2" key="1">
    <citation type="submission" date="2018-05" db="EMBL/GenBank/DDBJ databases">
        <authorList>
            <person name="Li Y."/>
        </authorList>
    </citation>
    <scope>NUCLEOTIDE SEQUENCE [LARGE SCALE GENOMIC DNA]</scope>
    <source>
        <strain evidence="2">3d-2-2</strain>
    </source>
</reference>
<organism evidence="1 2">
    <name type="scientific">Corticimicrobacter populi</name>
    <dbReference type="NCBI Taxonomy" id="2175229"/>
    <lineage>
        <taxon>Bacteria</taxon>
        <taxon>Pseudomonadati</taxon>
        <taxon>Pseudomonadota</taxon>
        <taxon>Betaproteobacteria</taxon>
        <taxon>Burkholderiales</taxon>
        <taxon>Alcaligenaceae</taxon>
        <taxon>Corticimicrobacter</taxon>
    </lineage>
</organism>
<sequence length="132" mass="15034">MRVTANAIEKVCAELGLPKGDAFTQDVIYELPEIYRTTLWLEKYADAYAKPGRSAVEKNLLMALMLDVANDLVAQADAESDRVVERVLDFLAAHRDQHEHLIDYWALTGEAPEDCFALTERIRRLQSVLKER</sequence>
<proteinExistence type="predicted"/>